<protein>
    <submittedName>
        <fullName evidence="1">Uncharacterized protein</fullName>
    </submittedName>
</protein>
<comment type="caution">
    <text evidence="1">The sequence shown here is derived from an EMBL/GenBank/DDBJ whole genome shotgun (WGS) entry which is preliminary data.</text>
</comment>
<organism evidence="1 2">
    <name type="scientific">Alteromonas arenosi</name>
    <dbReference type="NCBI Taxonomy" id="3055817"/>
    <lineage>
        <taxon>Bacteria</taxon>
        <taxon>Pseudomonadati</taxon>
        <taxon>Pseudomonadota</taxon>
        <taxon>Gammaproteobacteria</taxon>
        <taxon>Alteromonadales</taxon>
        <taxon>Alteromonadaceae</taxon>
        <taxon>Alteromonas/Salinimonas group</taxon>
        <taxon>Alteromonas</taxon>
    </lineage>
</organism>
<evidence type="ECO:0000313" key="1">
    <source>
        <dbReference type="EMBL" id="MDM7860817.1"/>
    </source>
</evidence>
<evidence type="ECO:0000313" key="2">
    <source>
        <dbReference type="Proteomes" id="UP001234343"/>
    </source>
</evidence>
<sequence length="67" mass="7765">MDARDARIAQLEKECSNLVDSLTTIRMKECVKDQTWAQSEQGEILKRAIRHARETLGDDFMLSEPER</sequence>
<gene>
    <name evidence="1" type="ORF">QTP81_09440</name>
</gene>
<reference evidence="1 2" key="1">
    <citation type="submission" date="2023-06" db="EMBL/GenBank/DDBJ databases">
        <title>Alteromonas sp. ASW11-36 isolated from intertidal sand.</title>
        <authorList>
            <person name="Li Y."/>
        </authorList>
    </citation>
    <scope>NUCLEOTIDE SEQUENCE [LARGE SCALE GENOMIC DNA]</scope>
    <source>
        <strain evidence="1 2">ASW11-36</strain>
    </source>
</reference>
<dbReference type="RefSeq" id="WP_289365101.1">
    <property type="nucleotide sequence ID" value="NZ_JAUCBP010000007.1"/>
</dbReference>
<dbReference type="Proteomes" id="UP001234343">
    <property type="component" value="Unassembled WGS sequence"/>
</dbReference>
<proteinExistence type="predicted"/>
<keyword evidence="2" id="KW-1185">Reference proteome</keyword>
<name>A0ABT7SX93_9ALTE</name>
<accession>A0ABT7SX93</accession>
<dbReference type="EMBL" id="JAUCBP010000007">
    <property type="protein sequence ID" value="MDM7860817.1"/>
    <property type="molecule type" value="Genomic_DNA"/>
</dbReference>